<evidence type="ECO:0000259" key="9">
    <source>
        <dbReference type="PROSITE" id="PS50071"/>
    </source>
</evidence>
<dbReference type="InterPro" id="IPR017970">
    <property type="entry name" value="Homeobox_CS"/>
</dbReference>
<dbReference type="OMA" id="EPCHIRV"/>
<dbReference type="CDD" id="cd00086">
    <property type="entry name" value="homeodomain"/>
    <property type="match status" value="1"/>
</dbReference>
<dbReference type="RefSeq" id="XP_022095570.1">
    <property type="nucleotide sequence ID" value="XM_022239878.1"/>
</dbReference>
<dbReference type="PANTHER" id="PTHR24329:SF543">
    <property type="entry name" value="FI01017P-RELATED"/>
    <property type="match status" value="1"/>
</dbReference>
<feature type="domain" description="Homeobox" evidence="9">
    <location>
        <begin position="176"/>
        <end position="236"/>
    </location>
</feature>
<protein>
    <submittedName>
        <fullName evidence="11">Retinal homeobox protein Rx-like</fullName>
    </submittedName>
</protein>
<evidence type="ECO:0000256" key="6">
    <source>
        <dbReference type="PROSITE-ProRule" id="PRU00108"/>
    </source>
</evidence>
<evidence type="ECO:0000313" key="11">
    <source>
        <dbReference type="RefSeq" id="XP_022095570.1"/>
    </source>
</evidence>
<dbReference type="OrthoDB" id="6159439at2759"/>
<keyword evidence="10" id="KW-1185">Reference proteome</keyword>
<keyword evidence="4 6" id="KW-0371">Homeobox</keyword>
<dbReference type="PROSITE" id="PS50071">
    <property type="entry name" value="HOMEOBOX_2"/>
    <property type="match status" value="1"/>
</dbReference>
<organism evidence="10 11">
    <name type="scientific">Acanthaster planci</name>
    <name type="common">Crown-of-thorns starfish</name>
    <dbReference type="NCBI Taxonomy" id="133434"/>
    <lineage>
        <taxon>Eukaryota</taxon>
        <taxon>Metazoa</taxon>
        <taxon>Echinodermata</taxon>
        <taxon>Eleutherozoa</taxon>
        <taxon>Asterozoa</taxon>
        <taxon>Asteroidea</taxon>
        <taxon>Valvatacea</taxon>
        <taxon>Valvatida</taxon>
        <taxon>Acanthasteridae</taxon>
        <taxon>Acanthaster</taxon>
    </lineage>
</organism>
<feature type="compositionally biased region" description="Low complexity" evidence="8">
    <location>
        <begin position="144"/>
        <end position="155"/>
    </location>
</feature>
<dbReference type="KEGG" id="aplc:110981880"/>
<dbReference type="GeneID" id="110981880"/>
<dbReference type="Pfam" id="PF00046">
    <property type="entry name" value="Homeodomain"/>
    <property type="match status" value="1"/>
</dbReference>
<feature type="compositionally biased region" description="Polar residues" evidence="8">
    <location>
        <begin position="117"/>
        <end position="126"/>
    </location>
</feature>
<evidence type="ECO:0000256" key="3">
    <source>
        <dbReference type="ARBA" id="ARBA00023125"/>
    </source>
</evidence>
<dbReference type="Gene3D" id="1.10.10.60">
    <property type="entry name" value="Homeodomain-like"/>
    <property type="match status" value="1"/>
</dbReference>
<dbReference type="GO" id="GO:0005634">
    <property type="term" value="C:nucleus"/>
    <property type="evidence" value="ECO:0007669"/>
    <property type="project" value="UniProtKB-SubCell"/>
</dbReference>
<proteinExistence type="predicted"/>
<reference evidence="11" key="1">
    <citation type="submission" date="2025-08" db="UniProtKB">
        <authorList>
            <consortium name="RefSeq"/>
        </authorList>
    </citation>
    <scope>IDENTIFICATION</scope>
</reference>
<feature type="DNA-binding region" description="Homeobox" evidence="6">
    <location>
        <begin position="178"/>
        <end position="237"/>
    </location>
</feature>
<dbReference type="GO" id="GO:0000981">
    <property type="term" value="F:DNA-binding transcription factor activity, RNA polymerase II-specific"/>
    <property type="evidence" value="ECO:0007669"/>
    <property type="project" value="InterPro"/>
</dbReference>
<evidence type="ECO:0000256" key="7">
    <source>
        <dbReference type="RuleBase" id="RU000682"/>
    </source>
</evidence>
<evidence type="ECO:0000256" key="4">
    <source>
        <dbReference type="ARBA" id="ARBA00023155"/>
    </source>
</evidence>
<sequence>MDFTGGVPLRGLNESCQHHGTTGVGSAAKNPVVRRHSPSNYSIDFILGTPSAISAPARAEPCHIRVPVFGTRRCWDFTQCQQGRDSAQRSSLHPDERTPQSTVPSDPNRGFQHRPSTDNSPGSDPYNSDPEPLLAAGPCEHGESSSPEPASPQSSGREDSGEADDGDGTGHPKAARKVRRSRTTFTTYQLHQLERAFEKTQYPDVFTREELAMRLELSEARVQVWFQNRRAKWRKMEKVQSRESPSGYFSSHYPSDLVGSHGLDSSIPTECAWAMHSGSPAGMNPGLLAQVPVPIAAQHGLGSMVRGYPLFGHHLAPGHSHHYAQQHHQQQAAASYWLARQATFPVPWHLSSLRIPSLRPTESKELSTAASPPAKKPASLGGEFHMDSHSLMKKQSIEALRSKARSHSRGSDESAVTP</sequence>
<dbReference type="AlphaFoldDB" id="A0A8B7YSX3"/>
<dbReference type="PROSITE" id="PS00027">
    <property type="entry name" value="HOMEOBOX_1"/>
    <property type="match status" value="1"/>
</dbReference>
<keyword evidence="2" id="KW-0217">Developmental protein</keyword>
<comment type="subcellular location">
    <subcellularLocation>
        <location evidence="1 6 7">Nucleus</location>
    </subcellularLocation>
</comment>
<dbReference type="FunFam" id="1.10.10.60:FF:000102">
    <property type="entry name" value="Aristaless related homeobox"/>
    <property type="match status" value="1"/>
</dbReference>
<dbReference type="SUPFAM" id="SSF46689">
    <property type="entry name" value="Homeodomain-like"/>
    <property type="match status" value="1"/>
</dbReference>
<name>A0A8B7YSX3_ACAPL</name>
<evidence type="ECO:0000256" key="2">
    <source>
        <dbReference type="ARBA" id="ARBA00022473"/>
    </source>
</evidence>
<dbReference type="Proteomes" id="UP000694845">
    <property type="component" value="Unplaced"/>
</dbReference>
<dbReference type="InterPro" id="IPR050649">
    <property type="entry name" value="Paired_Homeobox_TFs"/>
</dbReference>
<keyword evidence="5 6" id="KW-0539">Nucleus</keyword>
<evidence type="ECO:0000256" key="5">
    <source>
        <dbReference type="ARBA" id="ARBA00023242"/>
    </source>
</evidence>
<feature type="region of interest" description="Disordered" evidence="8">
    <location>
        <begin position="85"/>
        <end position="182"/>
    </location>
</feature>
<accession>A0A8B7YSX3</accession>
<dbReference type="SMART" id="SM00389">
    <property type="entry name" value="HOX"/>
    <property type="match status" value="1"/>
</dbReference>
<evidence type="ECO:0000256" key="1">
    <source>
        <dbReference type="ARBA" id="ARBA00004123"/>
    </source>
</evidence>
<keyword evidence="3 6" id="KW-0238">DNA-binding</keyword>
<gene>
    <name evidence="11" type="primary">LOC110981880</name>
</gene>
<dbReference type="InterPro" id="IPR009057">
    <property type="entry name" value="Homeodomain-like_sf"/>
</dbReference>
<evidence type="ECO:0000256" key="8">
    <source>
        <dbReference type="SAM" id="MobiDB-lite"/>
    </source>
</evidence>
<evidence type="ECO:0000313" key="10">
    <source>
        <dbReference type="Proteomes" id="UP000694845"/>
    </source>
</evidence>
<dbReference type="GO" id="GO:0000977">
    <property type="term" value="F:RNA polymerase II transcription regulatory region sequence-specific DNA binding"/>
    <property type="evidence" value="ECO:0007669"/>
    <property type="project" value="TreeGrafter"/>
</dbReference>
<feature type="compositionally biased region" description="Low complexity" evidence="8">
    <location>
        <begin position="369"/>
        <end position="379"/>
    </location>
</feature>
<dbReference type="PANTHER" id="PTHR24329">
    <property type="entry name" value="HOMEOBOX PROTEIN ARISTALESS"/>
    <property type="match status" value="1"/>
</dbReference>
<dbReference type="InterPro" id="IPR001356">
    <property type="entry name" value="HD"/>
</dbReference>
<feature type="compositionally biased region" description="Basic residues" evidence="8">
    <location>
        <begin position="173"/>
        <end position="182"/>
    </location>
</feature>
<feature type="region of interest" description="Disordered" evidence="8">
    <location>
        <begin position="361"/>
        <end position="418"/>
    </location>
</feature>